<comment type="caution">
    <text evidence="2">The sequence shown here is derived from an EMBL/GenBank/DDBJ whole genome shotgun (WGS) entry which is preliminary data.</text>
</comment>
<dbReference type="Gene3D" id="1.25.40.10">
    <property type="entry name" value="Tetratricopeptide repeat domain"/>
    <property type="match status" value="1"/>
</dbReference>
<evidence type="ECO:0008006" key="4">
    <source>
        <dbReference type="Google" id="ProtNLM"/>
    </source>
</evidence>
<evidence type="ECO:0000256" key="1">
    <source>
        <dbReference type="PROSITE-ProRule" id="PRU00339"/>
    </source>
</evidence>
<sequence length="72" mass="8685">LIREKSLPFNHQDIGKSLFNIGHCYEYLKKFQLALEYYKRALVIYEQCTSFSREDRQKLDANIQRISEEQNL</sequence>
<dbReference type="EMBL" id="CAJOAY010011197">
    <property type="protein sequence ID" value="CAF4233350.1"/>
    <property type="molecule type" value="Genomic_DNA"/>
</dbReference>
<evidence type="ECO:0000313" key="3">
    <source>
        <dbReference type="Proteomes" id="UP000663881"/>
    </source>
</evidence>
<feature type="repeat" description="TPR" evidence="1">
    <location>
        <begin position="15"/>
        <end position="48"/>
    </location>
</feature>
<organism evidence="2 3">
    <name type="scientific">Adineta steineri</name>
    <dbReference type="NCBI Taxonomy" id="433720"/>
    <lineage>
        <taxon>Eukaryota</taxon>
        <taxon>Metazoa</taxon>
        <taxon>Spiralia</taxon>
        <taxon>Gnathifera</taxon>
        <taxon>Rotifera</taxon>
        <taxon>Eurotatoria</taxon>
        <taxon>Bdelloidea</taxon>
        <taxon>Adinetida</taxon>
        <taxon>Adinetidae</taxon>
        <taxon>Adineta</taxon>
    </lineage>
</organism>
<dbReference type="AlphaFoldDB" id="A0A820DKT0"/>
<feature type="non-terminal residue" evidence="2">
    <location>
        <position position="1"/>
    </location>
</feature>
<dbReference type="PROSITE" id="PS50005">
    <property type="entry name" value="TPR"/>
    <property type="match status" value="1"/>
</dbReference>
<evidence type="ECO:0000313" key="2">
    <source>
        <dbReference type="EMBL" id="CAF4233350.1"/>
    </source>
</evidence>
<dbReference type="SMART" id="SM00028">
    <property type="entry name" value="TPR"/>
    <property type="match status" value="1"/>
</dbReference>
<dbReference type="Pfam" id="PF00515">
    <property type="entry name" value="TPR_1"/>
    <property type="match status" value="1"/>
</dbReference>
<keyword evidence="1" id="KW-0802">TPR repeat</keyword>
<dbReference type="InterPro" id="IPR019734">
    <property type="entry name" value="TPR_rpt"/>
</dbReference>
<accession>A0A820DKT0</accession>
<name>A0A820DKT0_9BILA</name>
<dbReference type="InterPro" id="IPR011990">
    <property type="entry name" value="TPR-like_helical_dom_sf"/>
</dbReference>
<proteinExistence type="predicted"/>
<reference evidence="2" key="1">
    <citation type="submission" date="2021-02" db="EMBL/GenBank/DDBJ databases">
        <authorList>
            <person name="Nowell W R."/>
        </authorList>
    </citation>
    <scope>NUCLEOTIDE SEQUENCE</scope>
</reference>
<protein>
    <recommendedName>
        <fullName evidence="4">Tetratricopeptide repeat protein</fullName>
    </recommendedName>
</protein>
<dbReference type="SUPFAM" id="SSF48452">
    <property type="entry name" value="TPR-like"/>
    <property type="match status" value="1"/>
</dbReference>
<gene>
    <name evidence="2" type="ORF">OKA104_LOCUS42684</name>
</gene>
<dbReference type="Proteomes" id="UP000663881">
    <property type="component" value="Unassembled WGS sequence"/>
</dbReference>